<accession>I0KH89</accession>
<proteinExistence type="predicted"/>
<dbReference type="Proteomes" id="UP000011058">
    <property type="component" value="Chromosome"/>
</dbReference>
<name>I0KH89_9BACT</name>
<evidence type="ECO:0008006" key="4">
    <source>
        <dbReference type="Google" id="ProtNLM"/>
    </source>
</evidence>
<keyword evidence="3" id="KW-1185">Reference proteome</keyword>
<reference evidence="2 3" key="1">
    <citation type="journal article" date="2012" name="J. Bacteriol.">
        <title>Genome Sequence of Fibrella aestuarina BUZ 2T, a Filamentous Marine Bacterium.</title>
        <authorList>
            <person name="Filippini M."/>
            <person name="Qi W."/>
            <person name="Blom J."/>
            <person name="Goesmann A."/>
            <person name="Smits T.H."/>
            <person name="Bagheri H.C."/>
        </authorList>
    </citation>
    <scope>NUCLEOTIDE SEQUENCE [LARGE SCALE GENOMIC DNA]</scope>
    <source>
        <strain evidence="3">BUZ 2T</strain>
    </source>
</reference>
<gene>
    <name evidence="2" type="ORF">FAES_5493</name>
</gene>
<dbReference type="InterPro" id="IPR025366">
    <property type="entry name" value="DUF4270"/>
</dbReference>
<dbReference type="AlphaFoldDB" id="I0KH89"/>
<organism evidence="2 3">
    <name type="scientific">Fibrella aestuarina BUZ 2</name>
    <dbReference type="NCBI Taxonomy" id="1166018"/>
    <lineage>
        <taxon>Bacteria</taxon>
        <taxon>Pseudomonadati</taxon>
        <taxon>Bacteroidota</taxon>
        <taxon>Cytophagia</taxon>
        <taxon>Cytophagales</taxon>
        <taxon>Spirosomataceae</taxon>
        <taxon>Fibrella</taxon>
    </lineage>
</organism>
<feature type="region of interest" description="Disordered" evidence="1">
    <location>
        <begin position="1"/>
        <end position="21"/>
    </location>
</feature>
<dbReference type="eggNOG" id="ENOG502Z90P">
    <property type="taxonomic scope" value="Bacteria"/>
</dbReference>
<dbReference type="STRING" id="1166018.FAES_5493"/>
<dbReference type="HOGENOM" id="CLU_042640_0_0_10"/>
<evidence type="ECO:0000313" key="3">
    <source>
        <dbReference type="Proteomes" id="UP000011058"/>
    </source>
</evidence>
<dbReference type="Pfam" id="PF14092">
    <property type="entry name" value="DUF4270"/>
    <property type="match status" value="1"/>
</dbReference>
<evidence type="ECO:0000256" key="1">
    <source>
        <dbReference type="SAM" id="MobiDB-lite"/>
    </source>
</evidence>
<dbReference type="EMBL" id="HE796683">
    <property type="protein sequence ID" value="CCH03492.1"/>
    <property type="molecule type" value="Genomic_DNA"/>
</dbReference>
<evidence type="ECO:0000313" key="2">
    <source>
        <dbReference type="EMBL" id="CCH03492.1"/>
    </source>
</evidence>
<feature type="compositionally biased region" description="Polar residues" evidence="1">
    <location>
        <begin position="1"/>
        <end position="10"/>
    </location>
</feature>
<protein>
    <recommendedName>
        <fullName evidence="4">DUF4270 domain-containing protein</fullName>
    </recommendedName>
</protein>
<sequence>MKLPNTNSTSPRRKPTLPTVTTTSTRNWLARLAVVASMLAAVVACEEPKEIGLAPTNEVGVLYTDTLTITRTTAQFDSVRSNDQSTLLVGRYTDPVFGQVQAKSYAALQQSAAFVVYDSNTTNPTPASRIILDSTRLIVSLNGIWYGDTTVPHELVVTRMTDSLRRSQNYDISTVVPVGSQIIARRTIRPRPLSADTSTIIPIDNSVGRELLALANSSASTLTSTGTFIDPNGFRQQVTRDFQFSLGGTSPASVLGLSLSSTGILVYYHVEGEKTAFREPQYFPFSGKRFNQITASRASTPLSTLRPGQSLTATVTGRTYVQPGTGITTKLAFPSLKALLQSGRIAINRADLVVTPLAADDAKRPLPRFLALSEIDGNNRLVRSDLSTGAVRLFTVQTQGPVSRSPVYYAAAQVQQLDPRTNSYTFQVAGYLQSIVSGVSPNNDLAILTPSGSLFGQSQTTGALIDQTQAVLSDRVWRMVLDGKASVKLVLFYTKSN</sequence>
<dbReference type="KEGG" id="fae:FAES_5493"/>